<reference evidence="2" key="1">
    <citation type="submission" date="2020-09" db="EMBL/GenBank/DDBJ databases">
        <title>Genome-Enabled Discovery of Anthraquinone Biosynthesis in Senna tora.</title>
        <authorList>
            <person name="Kang S.-H."/>
            <person name="Pandey R.P."/>
            <person name="Lee C.-M."/>
            <person name="Sim J.-S."/>
            <person name="Jeong J.-T."/>
            <person name="Choi B.-S."/>
            <person name="Jung M."/>
            <person name="Ginzburg D."/>
            <person name="Zhao K."/>
            <person name="Won S.Y."/>
            <person name="Oh T.-J."/>
            <person name="Yu Y."/>
            <person name="Kim N.-H."/>
            <person name="Lee O.R."/>
            <person name="Lee T.-H."/>
            <person name="Bashyal P."/>
            <person name="Kim T.-S."/>
            <person name="Lee W.-H."/>
            <person name="Kawkins C."/>
            <person name="Kim C.-K."/>
            <person name="Kim J.S."/>
            <person name="Ahn B.O."/>
            <person name="Rhee S.Y."/>
            <person name="Sohng J.K."/>
        </authorList>
    </citation>
    <scope>NUCLEOTIDE SEQUENCE</scope>
    <source>
        <tissue evidence="2">Leaf</tissue>
    </source>
</reference>
<dbReference type="Pfam" id="PF00188">
    <property type="entry name" value="CAP"/>
    <property type="match status" value="1"/>
</dbReference>
<gene>
    <name evidence="2" type="ORF">G2W53_005159</name>
</gene>
<evidence type="ECO:0000259" key="1">
    <source>
        <dbReference type="Pfam" id="PF00188"/>
    </source>
</evidence>
<protein>
    <submittedName>
        <fullName evidence="2">Cysteine-rich secretory protein, allergen V5/Tpx-1-related</fullName>
    </submittedName>
</protein>
<accession>A0A835CH40</accession>
<dbReference type="SUPFAM" id="SSF55797">
    <property type="entry name" value="PR-1-like"/>
    <property type="match status" value="1"/>
</dbReference>
<evidence type="ECO:0000313" key="2">
    <source>
        <dbReference type="EMBL" id="KAF7842861.1"/>
    </source>
</evidence>
<dbReference type="InterPro" id="IPR014044">
    <property type="entry name" value="CAP_dom"/>
</dbReference>
<feature type="domain" description="SCP" evidence="1">
    <location>
        <begin position="8"/>
        <end position="39"/>
    </location>
</feature>
<dbReference type="InterPro" id="IPR035940">
    <property type="entry name" value="CAP_sf"/>
</dbReference>
<sequence length="51" mass="5722">MDGQLCLHYTQVVWLDSVHIGCAEVKCDNNADTFIICNYDPPGNFDGQTPY</sequence>
<dbReference type="AlphaFoldDB" id="A0A835CH40"/>
<dbReference type="OrthoDB" id="337038at2759"/>
<organism evidence="2 3">
    <name type="scientific">Senna tora</name>
    <dbReference type="NCBI Taxonomy" id="362788"/>
    <lineage>
        <taxon>Eukaryota</taxon>
        <taxon>Viridiplantae</taxon>
        <taxon>Streptophyta</taxon>
        <taxon>Embryophyta</taxon>
        <taxon>Tracheophyta</taxon>
        <taxon>Spermatophyta</taxon>
        <taxon>Magnoliopsida</taxon>
        <taxon>eudicotyledons</taxon>
        <taxon>Gunneridae</taxon>
        <taxon>Pentapetalae</taxon>
        <taxon>rosids</taxon>
        <taxon>fabids</taxon>
        <taxon>Fabales</taxon>
        <taxon>Fabaceae</taxon>
        <taxon>Caesalpinioideae</taxon>
        <taxon>Cassia clade</taxon>
        <taxon>Senna</taxon>
    </lineage>
</organism>
<comment type="caution">
    <text evidence="2">The sequence shown here is derived from an EMBL/GenBank/DDBJ whole genome shotgun (WGS) entry which is preliminary data.</text>
</comment>
<dbReference type="EMBL" id="JAAIUW010000002">
    <property type="protein sequence ID" value="KAF7842861.1"/>
    <property type="molecule type" value="Genomic_DNA"/>
</dbReference>
<dbReference type="GO" id="GO:0005576">
    <property type="term" value="C:extracellular region"/>
    <property type="evidence" value="ECO:0007669"/>
    <property type="project" value="InterPro"/>
</dbReference>
<dbReference type="InterPro" id="IPR001283">
    <property type="entry name" value="CRISP-related"/>
</dbReference>
<dbReference type="InterPro" id="IPR018244">
    <property type="entry name" value="Allrgn_V5/Tpx1_CS"/>
</dbReference>
<evidence type="ECO:0000313" key="3">
    <source>
        <dbReference type="Proteomes" id="UP000634136"/>
    </source>
</evidence>
<name>A0A835CH40_9FABA</name>
<dbReference type="PROSITE" id="PS01010">
    <property type="entry name" value="CRISP_2"/>
    <property type="match status" value="1"/>
</dbReference>
<keyword evidence="3" id="KW-1185">Reference proteome</keyword>
<dbReference type="Gene3D" id="3.40.33.10">
    <property type="entry name" value="CAP"/>
    <property type="match status" value="1"/>
</dbReference>
<dbReference type="Proteomes" id="UP000634136">
    <property type="component" value="Unassembled WGS sequence"/>
</dbReference>
<dbReference type="PANTHER" id="PTHR10334">
    <property type="entry name" value="CYSTEINE-RICH SECRETORY PROTEIN-RELATED"/>
    <property type="match status" value="1"/>
</dbReference>
<dbReference type="PRINTS" id="PR00837">
    <property type="entry name" value="V5TPXLIKE"/>
</dbReference>
<proteinExistence type="predicted"/>